<accession>A0A7M1RTP8</accession>
<proteinExistence type="predicted"/>
<dbReference type="RefSeq" id="YP_010113465.1">
    <property type="nucleotide sequence ID" value="NC_055903.1"/>
</dbReference>
<dbReference type="EMBL" id="MT774410">
    <property type="protein sequence ID" value="QOR57825.1"/>
    <property type="molecule type" value="Genomic_DNA"/>
</dbReference>
<evidence type="ECO:0000313" key="2">
    <source>
        <dbReference type="Proteomes" id="UP000594103"/>
    </source>
</evidence>
<reference evidence="1 2" key="1">
    <citation type="submission" date="2020-07" db="EMBL/GenBank/DDBJ databases">
        <title>Taxonomic proposal: Crassvirales, a new order of highly abundant and diverse bacterial viruses.</title>
        <authorList>
            <person name="Shkoporov A.N."/>
            <person name="Stockdale S.R."/>
            <person name="Guerin E."/>
            <person name="Ross R.P."/>
            <person name="Hill C."/>
        </authorList>
    </citation>
    <scope>NUCLEOTIDE SEQUENCE [LARGE SCALE GENOMIC DNA]</scope>
</reference>
<dbReference type="KEGG" id="vg:65131990"/>
<sequence length="338" mass="37182">MVTFVSKVFVSNGNNSALATAPASIKKGQFIVYDVDAAKYTIDADTKRFKIGMGSGKSVKDHKGVSHPEIKWSNIIQADDIRSINVLAYKADTEEAVKIDFTKINAAVLKLLAVGGKRIIVRLTFKDLPTRFRKWTESYEYVTLPGDTAATISKNIADLINKQWKRARVVATDAAGVITLTAMPYDDDDSVDTLNVANKVRFNANVYYTDPAAEGWESLNKHYPTGVTIEKTPGTQYAASAKLVRDREAWSMGYDGILNRGEGTWPIIKPAMETKLDGQYNAINIEFENAYRAADDIVRKTKQNVEIYTTGATNIITDLIAKIGTPEAASVTTHNNGD</sequence>
<evidence type="ECO:0000313" key="1">
    <source>
        <dbReference type="EMBL" id="QOR57825.1"/>
    </source>
</evidence>
<name>A0A7M1RTP8_9CAUD</name>
<keyword evidence="2" id="KW-1185">Reference proteome</keyword>
<dbReference type="Proteomes" id="UP000594103">
    <property type="component" value="Segment"/>
</dbReference>
<organism evidence="1 2">
    <name type="scientific">uncultured phage cr272_1</name>
    <dbReference type="NCBI Taxonomy" id="2772094"/>
    <lineage>
        <taxon>Viruses</taxon>
        <taxon>Duplodnaviria</taxon>
        <taxon>Heunggongvirae</taxon>
        <taxon>Uroviricota</taxon>
        <taxon>Caudoviricetes</taxon>
        <taxon>Crassvirales</taxon>
        <taxon>Suoliviridae</taxon>
        <taxon>Oafivirinae</taxon>
        <taxon>Buhlduvirus</taxon>
        <taxon>Buhlduvirus porcinus</taxon>
    </lineage>
</organism>
<dbReference type="GeneID" id="65131990"/>
<protein>
    <submittedName>
        <fullName evidence="1">Uncharacterized protein</fullName>
    </submittedName>
</protein>